<dbReference type="InterPro" id="IPR011009">
    <property type="entry name" value="Kinase-like_dom_sf"/>
</dbReference>
<dbReference type="EMBL" id="CP092621">
    <property type="protein sequence ID" value="UMM16398.1"/>
    <property type="molecule type" value="Genomic_DNA"/>
</dbReference>
<dbReference type="AlphaFoldDB" id="A0AAE9E929"/>
<gene>
    <name evidence="1" type="ORF">L5515_013421</name>
</gene>
<organism evidence="1 2">
    <name type="scientific">Caenorhabditis briggsae</name>
    <dbReference type="NCBI Taxonomy" id="6238"/>
    <lineage>
        <taxon>Eukaryota</taxon>
        <taxon>Metazoa</taxon>
        <taxon>Ecdysozoa</taxon>
        <taxon>Nematoda</taxon>
        <taxon>Chromadorea</taxon>
        <taxon>Rhabditida</taxon>
        <taxon>Rhabditina</taxon>
        <taxon>Rhabditomorpha</taxon>
        <taxon>Rhabditoidea</taxon>
        <taxon>Rhabditidae</taxon>
        <taxon>Peloderinae</taxon>
        <taxon>Caenorhabditis</taxon>
    </lineage>
</organism>
<proteinExistence type="predicted"/>
<accession>A0AAE9E929</accession>
<dbReference type="Proteomes" id="UP000829354">
    <property type="component" value="Chromosome II"/>
</dbReference>
<dbReference type="SUPFAM" id="SSF56112">
    <property type="entry name" value="Protein kinase-like (PK-like)"/>
    <property type="match status" value="1"/>
</dbReference>
<sequence>MDVAVRAYLESSSKYAKREIENLRDVGRHQNIIHLAYSEVQGTRFCVVLELFEANLFDFIRTPDLQEKIEIKVG</sequence>
<evidence type="ECO:0000313" key="2">
    <source>
        <dbReference type="Proteomes" id="UP000829354"/>
    </source>
</evidence>
<keyword evidence="2" id="KW-1185">Reference proteome</keyword>
<name>A0AAE9E929_CAEBR</name>
<evidence type="ECO:0000313" key="1">
    <source>
        <dbReference type="EMBL" id="UMM16398.1"/>
    </source>
</evidence>
<evidence type="ECO:0008006" key="3">
    <source>
        <dbReference type="Google" id="ProtNLM"/>
    </source>
</evidence>
<reference evidence="1 2" key="1">
    <citation type="submission" date="2022-04" db="EMBL/GenBank/DDBJ databases">
        <title>Chromosome-level reference genomes for two strains of Caenorhabditis briggsae: an improved platform for comparative genomics.</title>
        <authorList>
            <person name="Stevens L."/>
            <person name="Andersen E."/>
        </authorList>
    </citation>
    <scope>NUCLEOTIDE SEQUENCE [LARGE SCALE GENOMIC DNA]</scope>
    <source>
        <strain evidence="1">VX34</strain>
        <tissue evidence="1">Whole-organism</tissue>
    </source>
</reference>
<dbReference type="Gene3D" id="1.10.510.10">
    <property type="entry name" value="Transferase(Phosphotransferase) domain 1"/>
    <property type="match status" value="1"/>
</dbReference>
<protein>
    <recommendedName>
        <fullName evidence="3">Protein kinase domain-containing protein</fullName>
    </recommendedName>
</protein>